<dbReference type="OrthoDB" id="75724at2759"/>
<dbReference type="InterPro" id="IPR036865">
    <property type="entry name" value="CRAL-TRIO_dom_sf"/>
</dbReference>
<dbReference type="InterPro" id="IPR001251">
    <property type="entry name" value="CRAL-TRIO_dom"/>
</dbReference>
<dbReference type="EMBL" id="GG663742">
    <property type="protein sequence ID" value="EEH55169.1"/>
    <property type="molecule type" value="Genomic_DNA"/>
</dbReference>
<evidence type="ECO:0000313" key="2">
    <source>
        <dbReference type="EMBL" id="EEH55169.1"/>
    </source>
</evidence>
<dbReference type="PANTHER" id="PTHR45824">
    <property type="entry name" value="GH16843P"/>
    <property type="match status" value="1"/>
</dbReference>
<dbReference type="PROSITE" id="PS50191">
    <property type="entry name" value="CRAL_TRIO"/>
    <property type="match status" value="1"/>
</dbReference>
<evidence type="ECO:0000313" key="3">
    <source>
        <dbReference type="Proteomes" id="UP000001876"/>
    </source>
</evidence>
<dbReference type="Gene3D" id="3.40.525.10">
    <property type="entry name" value="CRAL-TRIO lipid binding domain"/>
    <property type="match status" value="1"/>
</dbReference>
<dbReference type="GeneID" id="9686134"/>
<dbReference type="InterPro" id="IPR052578">
    <property type="entry name" value="PI_Transfer_CRAL-TRIO"/>
</dbReference>
<name>C1MXI1_MICPC</name>
<dbReference type="KEGG" id="mpp:MICPUCDRAFT_19398"/>
<reference evidence="2 3" key="1">
    <citation type="journal article" date="2009" name="Science">
        <title>Green evolution and dynamic adaptations revealed by genomes of the marine picoeukaryotes Micromonas.</title>
        <authorList>
            <person name="Worden A.Z."/>
            <person name="Lee J.H."/>
            <person name="Mock T."/>
            <person name="Rouze P."/>
            <person name="Simmons M.P."/>
            <person name="Aerts A.L."/>
            <person name="Allen A.E."/>
            <person name="Cuvelier M.L."/>
            <person name="Derelle E."/>
            <person name="Everett M.V."/>
            <person name="Foulon E."/>
            <person name="Grimwood J."/>
            <person name="Gundlach H."/>
            <person name="Henrissat B."/>
            <person name="Napoli C."/>
            <person name="McDonald S.M."/>
            <person name="Parker M.S."/>
            <person name="Rombauts S."/>
            <person name="Salamov A."/>
            <person name="Von Dassow P."/>
            <person name="Badger J.H."/>
            <person name="Coutinho P.M."/>
            <person name="Demir E."/>
            <person name="Dubchak I."/>
            <person name="Gentemann C."/>
            <person name="Eikrem W."/>
            <person name="Gready J.E."/>
            <person name="John U."/>
            <person name="Lanier W."/>
            <person name="Lindquist E.A."/>
            <person name="Lucas S."/>
            <person name="Mayer K.F."/>
            <person name="Moreau H."/>
            <person name="Not F."/>
            <person name="Otillar R."/>
            <person name="Panaud O."/>
            <person name="Pangilinan J."/>
            <person name="Paulsen I."/>
            <person name="Piegu B."/>
            <person name="Poliakov A."/>
            <person name="Robbens S."/>
            <person name="Schmutz J."/>
            <person name="Toulza E."/>
            <person name="Wyss T."/>
            <person name="Zelensky A."/>
            <person name="Zhou K."/>
            <person name="Armbrust E.V."/>
            <person name="Bhattacharya D."/>
            <person name="Goodenough U.W."/>
            <person name="Van de Peer Y."/>
            <person name="Grigoriev I.V."/>
        </authorList>
    </citation>
    <scope>NUCLEOTIDE SEQUENCE [LARGE SCALE GENOMIC DNA]</scope>
    <source>
        <strain evidence="2 3">CCMP1545</strain>
    </source>
</reference>
<proteinExistence type="predicted"/>
<dbReference type="RefSeq" id="XP_003060400.1">
    <property type="nucleotide sequence ID" value="XM_003060354.1"/>
</dbReference>
<feature type="domain" description="CRAL-TRIO" evidence="1">
    <location>
        <begin position="78"/>
        <end position="252"/>
    </location>
</feature>
<organism evidence="3">
    <name type="scientific">Micromonas pusilla (strain CCMP1545)</name>
    <name type="common">Picoplanktonic green alga</name>
    <dbReference type="NCBI Taxonomy" id="564608"/>
    <lineage>
        <taxon>Eukaryota</taxon>
        <taxon>Viridiplantae</taxon>
        <taxon>Chlorophyta</taxon>
        <taxon>Mamiellophyceae</taxon>
        <taxon>Mamiellales</taxon>
        <taxon>Mamiellaceae</taxon>
        <taxon>Micromonas</taxon>
    </lineage>
</organism>
<evidence type="ECO:0000259" key="1">
    <source>
        <dbReference type="PROSITE" id="PS50191"/>
    </source>
</evidence>
<dbReference type="SMART" id="SM01100">
    <property type="entry name" value="CRAL_TRIO_N"/>
    <property type="match status" value="1"/>
</dbReference>
<sequence length="276" mass="31718">MTELELQKLREFRGALKRASEENPELLATPALRRFVNDACLARYLRARNWKVKKALKMLTHTLKWRARTRPDSITWRDVAKEGSTGKQYVPGVDVKGRNVLVMRPGRENSKEHAGNIRFLVYMLEKATWREDAPEHPPLGQAADHSSEKLVILIDFSGWTLSTAPPMKTSKETLSILQDHFPERLAVAVCYNPPWIFAVFWKAISPFIDPVTYRKIRFVNPKREKEMKRMGAMFDMKNVIESDMGGEVDPTFDLAKFAAENNALDARRKEVMALCE</sequence>
<dbReference type="SMART" id="SM00516">
    <property type="entry name" value="SEC14"/>
    <property type="match status" value="1"/>
</dbReference>
<dbReference type="Proteomes" id="UP000001876">
    <property type="component" value="Unassembled WGS sequence"/>
</dbReference>
<dbReference type="SUPFAM" id="SSF52087">
    <property type="entry name" value="CRAL/TRIO domain"/>
    <property type="match status" value="1"/>
</dbReference>
<keyword evidence="3" id="KW-1185">Reference proteome</keyword>
<dbReference type="AlphaFoldDB" id="C1MXI1"/>
<dbReference type="OMA" id="SVFGPCH"/>
<dbReference type="CDD" id="cd00170">
    <property type="entry name" value="SEC14"/>
    <property type="match status" value="1"/>
</dbReference>
<dbReference type="Pfam" id="PF03765">
    <property type="entry name" value="CRAL_TRIO_N"/>
    <property type="match status" value="1"/>
</dbReference>
<protein>
    <submittedName>
        <fullName evidence="2">Predicted protein</fullName>
    </submittedName>
</protein>
<accession>C1MXI1</accession>
<dbReference type="GO" id="GO:0008526">
    <property type="term" value="F:phosphatidylinositol transfer activity"/>
    <property type="evidence" value="ECO:0007669"/>
    <property type="project" value="TreeGrafter"/>
</dbReference>
<dbReference type="Pfam" id="PF00650">
    <property type="entry name" value="CRAL_TRIO"/>
    <property type="match status" value="1"/>
</dbReference>
<dbReference type="InterPro" id="IPR011074">
    <property type="entry name" value="CRAL/TRIO_N_dom"/>
</dbReference>
<dbReference type="PANTHER" id="PTHR45824:SF6">
    <property type="entry name" value="F16L1.9 PROTEIN"/>
    <property type="match status" value="1"/>
</dbReference>
<dbReference type="InterPro" id="IPR036273">
    <property type="entry name" value="CRAL/TRIO_N_dom_sf"/>
</dbReference>
<dbReference type="SUPFAM" id="SSF46938">
    <property type="entry name" value="CRAL/TRIO N-terminal domain"/>
    <property type="match status" value="1"/>
</dbReference>
<gene>
    <name evidence="2" type="ORF">MICPUCDRAFT_19398</name>
</gene>
<dbReference type="eggNOG" id="KOG1470">
    <property type="taxonomic scope" value="Eukaryota"/>
</dbReference>